<dbReference type="EMBL" id="QSUZ01000021">
    <property type="protein sequence ID" value="RGN85943.1"/>
    <property type="molecule type" value="Genomic_DNA"/>
</dbReference>
<evidence type="ECO:0000313" key="16">
    <source>
        <dbReference type="Proteomes" id="UP000261222"/>
    </source>
</evidence>
<evidence type="ECO:0000313" key="23">
    <source>
        <dbReference type="Proteomes" id="UP000284644"/>
    </source>
</evidence>
<dbReference type="Proteomes" id="UP000265808">
    <property type="component" value="Unassembled WGS sequence"/>
</dbReference>
<organism evidence="11 23">
    <name type="scientific">Blautia obeum</name>
    <dbReference type="NCBI Taxonomy" id="40520"/>
    <lineage>
        <taxon>Bacteria</taxon>
        <taxon>Bacillati</taxon>
        <taxon>Bacillota</taxon>
        <taxon>Clostridia</taxon>
        <taxon>Lachnospirales</taxon>
        <taxon>Lachnospiraceae</taxon>
        <taxon>Blautia</taxon>
    </lineage>
</organism>
<gene>
    <name evidence="14" type="ORF">DW021_05990</name>
    <name evidence="13" type="ORF">DW040_10210</name>
    <name evidence="12" type="ORF">DW272_09200</name>
    <name evidence="11" type="ORF">DW767_05190</name>
    <name evidence="10" type="ORF">DW859_07805</name>
    <name evidence="9" type="ORF">DWW07_06035</name>
    <name evidence="8" type="ORF">DWX77_15795</name>
    <name evidence="7" type="ORF">DWY46_05835</name>
    <name evidence="6" type="ORF">DWZ12_00655</name>
    <name evidence="5" type="ORF">DXB38_13320</name>
    <name evidence="4" type="ORF">DXB81_04965</name>
</gene>
<dbReference type="EMBL" id="QRHZ01000004">
    <property type="protein sequence ID" value="RHG17219.1"/>
    <property type="molecule type" value="Genomic_DNA"/>
</dbReference>
<dbReference type="Proteomes" id="UP000284220">
    <property type="component" value="Unassembled WGS sequence"/>
</dbReference>
<evidence type="ECO:0000313" key="14">
    <source>
        <dbReference type="EMBL" id="RHL48881.1"/>
    </source>
</evidence>
<dbReference type="EMBL" id="QROE01000004">
    <property type="protein sequence ID" value="RHK95103.1"/>
    <property type="molecule type" value="Genomic_DNA"/>
</dbReference>
<accession>A0A396FUN7</accession>
<dbReference type="AlphaFoldDB" id="A0A396FUN7"/>
<feature type="compositionally biased region" description="Acidic residues" evidence="2">
    <location>
        <begin position="402"/>
        <end position="413"/>
    </location>
</feature>
<dbReference type="RefSeq" id="WP_117593590.1">
    <property type="nucleotide sequence ID" value="NZ_CABJDZ010000004.1"/>
</dbReference>
<feature type="chain" id="PRO_5036074213" evidence="3">
    <location>
        <begin position="29"/>
        <end position="447"/>
    </location>
</feature>
<evidence type="ECO:0000313" key="21">
    <source>
        <dbReference type="Proteomes" id="UP000284242"/>
    </source>
</evidence>
<dbReference type="Pfam" id="PF02493">
    <property type="entry name" value="MORN"/>
    <property type="match status" value="1"/>
</dbReference>
<dbReference type="Proteomes" id="UP000265828">
    <property type="component" value="Unassembled WGS sequence"/>
</dbReference>
<evidence type="ECO:0000313" key="8">
    <source>
        <dbReference type="EMBL" id="RGS68922.1"/>
    </source>
</evidence>
<evidence type="ECO:0000313" key="12">
    <source>
        <dbReference type="EMBL" id="RHG17219.1"/>
    </source>
</evidence>
<evidence type="ECO:0000313" key="4">
    <source>
        <dbReference type="EMBL" id="RGN07845.1"/>
    </source>
</evidence>
<dbReference type="Proteomes" id="UP000261105">
    <property type="component" value="Unassembled WGS sequence"/>
</dbReference>
<evidence type="ECO:0000313" key="18">
    <source>
        <dbReference type="Proteomes" id="UP000265828"/>
    </source>
</evidence>
<name>A0A396FUN7_9FIRM</name>
<evidence type="ECO:0000256" key="3">
    <source>
        <dbReference type="SAM" id="SignalP"/>
    </source>
</evidence>
<evidence type="ECO:0000313" key="22">
    <source>
        <dbReference type="Proteomes" id="UP000284267"/>
    </source>
</evidence>
<dbReference type="Proteomes" id="UP000285897">
    <property type="component" value="Unassembled WGS sequence"/>
</dbReference>
<evidence type="ECO:0000313" key="9">
    <source>
        <dbReference type="EMBL" id="RGV65196.1"/>
    </source>
</evidence>
<dbReference type="EMBL" id="QSJW01000003">
    <property type="protein sequence ID" value="RHE13925.1"/>
    <property type="molecule type" value="Genomic_DNA"/>
</dbReference>
<protein>
    <submittedName>
        <fullName evidence="11">Uncharacterized protein</fullName>
    </submittedName>
</protein>
<proteinExistence type="predicted"/>
<dbReference type="InterPro" id="IPR003409">
    <property type="entry name" value="MORN"/>
</dbReference>
<dbReference type="EMBL" id="QRZI01000003">
    <property type="protein sequence ID" value="RGV65196.1"/>
    <property type="molecule type" value="Genomic_DNA"/>
</dbReference>
<evidence type="ECO:0000313" key="17">
    <source>
        <dbReference type="Proteomes" id="UP000265808"/>
    </source>
</evidence>
<dbReference type="Proteomes" id="UP000283585">
    <property type="component" value="Unassembled WGS sequence"/>
</dbReference>
<evidence type="ECO:0000313" key="13">
    <source>
        <dbReference type="EMBL" id="RHK95103.1"/>
    </source>
</evidence>
<dbReference type="EMBL" id="QSHL01000004">
    <property type="protein sequence ID" value="RHC07557.1"/>
    <property type="molecule type" value="Genomic_DNA"/>
</dbReference>
<keyword evidence="1" id="KW-0677">Repeat</keyword>
<evidence type="ECO:0000313" key="5">
    <source>
        <dbReference type="EMBL" id="RGN85943.1"/>
    </source>
</evidence>
<evidence type="ECO:0000313" key="15">
    <source>
        <dbReference type="Proteomes" id="UP000261105"/>
    </source>
</evidence>
<evidence type="ECO:0000313" key="19">
    <source>
        <dbReference type="Proteomes" id="UP000283585"/>
    </source>
</evidence>
<evidence type="ECO:0000313" key="11">
    <source>
        <dbReference type="EMBL" id="RHE13925.1"/>
    </source>
</evidence>
<evidence type="ECO:0000313" key="25">
    <source>
        <dbReference type="Proteomes" id="UP000285897"/>
    </source>
</evidence>
<reference evidence="15 16" key="1">
    <citation type="submission" date="2018-08" db="EMBL/GenBank/DDBJ databases">
        <title>A genome reference for cultivated species of the human gut microbiota.</title>
        <authorList>
            <person name="Zou Y."/>
            <person name="Xue W."/>
            <person name="Luo G."/>
        </authorList>
    </citation>
    <scope>NUCLEOTIDE SEQUENCE [LARGE SCALE GENOMIC DNA]</scope>
    <source>
        <strain evidence="9 18">AF14-23</strain>
        <strain evidence="8 21">AF21-24</strain>
        <strain evidence="7 24">AF25-21</strain>
        <strain evidence="6 19">AF29-2BH</strain>
        <strain evidence="14 25">AF37-6AC</strain>
        <strain evidence="13 22">AF39-4</strain>
        <strain evidence="12 20">AM22-9LB</strain>
        <strain evidence="11 23">AM29-25AC</strain>
        <strain evidence="10 17">AM37-4AC</strain>
        <strain evidence="5 15">OM03-6</strain>
        <strain evidence="4 16">OM06-11AA</strain>
    </source>
</reference>
<dbReference type="Proteomes" id="UP000284242">
    <property type="component" value="Unassembled WGS sequence"/>
</dbReference>
<dbReference type="Gene3D" id="2.20.110.10">
    <property type="entry name" value="Histone H3 K4-specific methyltransferase SET7/9 N-terminal domain"/>
    <property type="match status" value="1"/>
</dbReference>
<evidence type="ECO:0000256" key="2">
    <source>
        <dbReference type="SAM" id="MobiDB-lite"/>
    </source>
</evidence>
<dbReference type="EMBL" id="QSUB01000001">
    <property type="protein sequence ID" value="RGN07845.1"/>
    <property type="molecule type" value="Genomic_DNA"/>
</dbReference>
<keyword evidence="3" id="KW-0732">Signal</keyword>
<dbReference type="EMBL" id="QRVV01000096">
    <property type="protein sequence ID" value="RGS68922.1"/>
    <property type="molecule type" value="Genomic_DNA"/>
</dbReference>
<evidence type="ECO:0000313" key="10">
    <source>
        <dbReference type="EMBL" id="RHC07557.1"/>
    </source>
</evidence>
<evidence type="ECO:0000313" key="20">
    <source>
        <dbReference type="Proteomes" id="UP000284220"/>
    </source>
</evidence>
<comment type="caution">
    <text evidence="11">The sequence shown here is derived from an EMBL/GenBank/DDBJ whole genome shotgun (WGS) entry which is preliminary data.</text>
</comment>
<evidence type="ECO:0000313" key="6">
    <source>
        <dbReference type="EMBL" id="RGQ07746.1"/>
    </source>
</evidence>
<dbReference type="Proteomes" id="UP000261222">
    <property type="component" value="Unassembled WGS sequence"/>
</dbReference>
<dbReference type="Proteomes" id="UP000285839">
    <property type="component" value="Unassembled WGS sequence"/>
</dbReference>
<sequence>MLSKKINLLCAGLVTCSALFSTSTISVAAANTDMSLTIDSQSYTGTYTGDLKNGEPSGEGTFSFSDEKDSYSVSGIWKKGKLNGSVTTTASDGSYTSCHYSDDKPYGRLLKYSANDQLTGYDFYYQMRTLSSLKEKSVNADYNVLLGTTFPDTPQKITGTVSAVFSTASNAFVILMDKQNHPYVLTYVNNSTNKFNQGIVPNLKIGDQVTAYGYLQRQDSLDSMKSKLGRSLLITDAPSDLSSLSDSDLSNELDSLTKASETVYNELSTNTLPFILIFAAEVDGHSLFNIKNPSLDYSDIIDNPYLYSNLSYALTGTVQKTIANYDKGYVQMLISENNTENLFYVKYRYSDGSSLPATGDIVTVDGVFDGNYKKIIPSENAKLISPTPSKNNKKDSDTTDSTGDDTTAEELDAFVDEDVADEYEDYDDIAYVILYPRLTTVSVTINK</sequence>
<dbReference type="SUPFAM" id="SSF82185">
    <property type="entry name" value="Histone H3 K4-specific methyltransferase SET7/9 N-terminal domain"/>
    <property type="match status" value="1"/>
</dbReference>
<dbReference type="EMBL" id="QRSS01000001">
    <property type="protein sequence ID" value="RGQ07746.1"/>
    <property type="molecule type" value="Genomic_DNA"/>
</dbReference>
<dbReference type="EMBL" id="QROS01000003">
    <property type="protein sequence ID" value="RHL48881.1"/>
    <property type="molecule type" value="Genomic_DNA"/>
</dbReference>
<evidence type="ECO:0000256" key="1">
    <source>
        <dbReference type="ARBA" id="ARBA00022737"/>
    </source>
</evidence>
<evidence type="ECO:0000313" key="7">
    <source>
        <dbReference type="EMBL" id="RGR49938.1"/>
    </source>
</evidence>
<feature type="region of interest" description="Disordered" evidence="2">
    <location>
        <begin position="383"/>
        <end position="413"/>
    </location>
</feature>
<dbReference type="EMBL" id="QRUH01000003">
    <property type="protein sequence ID" value="RGR49938.1"/>
    <property type="molecule type" value="Genomic_DNA"/>
</dbReference>
<dbReference type="Proteomes" id="UP000284644">
    <property type="component" value="Unassembled WGS sequence"/>
</dbReference>
<evidence type="ECO:0000313" key="24">
    <source>
        <dbReference type="Proteomes" id="UP000285839"/>
    </source>
</evidence>
<dbReference type="Proteomes" id="UP000284267">
    <property type="component" value="Unassembled WGS sequence"/>
</dbReference>
<feature type="signal peptide" evidence="3">
    <location>
        <begin position="1"/>
        <end position="28"/>
    </location>
</feature>